<evidence type="ECO:0000256" key="4">
    <source>
        <dbReference type="ARBA" id="ARBA00023136"/>
    </source>
</evidence>
<evidence type="ECO:0000256" key="2">
    <source>
        <dbReference type="ARBA" id="ARBA00022692"/>
    </source>
</evidence>
<accession>A0A8T0DGY3</accession>
<dbReference type="PANTHER" id="PTHR46641:SF2">
    <property type="entry name" value="FMRFAMIDE RECEPTOR"/>
    <property type="match status" value="1"/>
</dbReference>
<dbReference type="PANTHER" id="PTHR46641">
    <property type="entry name" value="FMRFAMIDE RECEPTOR-RELATED"/>
    <property type="match status" value="1"/>
</dbReference>
<feature type="transmembrane region" description="Helical" evidence="5">
    <location>
        <begin position="154"/>
        <end position="171"/>
    </location>
</feature>
<proteinExistence type="predicted"/>
<keyword evidence="4 5" id="KW-0472">Membrane</keyword>
<evidence type="ECO:0000256" key="3">
    <source>
        <dbReference type="ARBA" id="ARBA00022989"/>
    </source>
</evidence>
<keyword evidence="8" id="KW-1185">Reference proteome</keyword>
<organism evidence="7 8">
    <name type="scientific">Paragonimus westermani</name>
    <dbReference type="NCBI Taxonomy" id="34504"/>
    <lineage>
        <taxon>Eukaryota</taxon>
        <taxon>Metazoa</taxon>
        <taxon>Spiralia</taxon>
        <taxon>Lophotrochozoa</taxon>
        <taxon>Platyhelminthes</taxon>
        <taxon>Trematoda</taxon>
        <taxon>Digenea</taxon>
        <taxon>Plagiorchiida</taxon>
        <taxon>Troglotremata</taxon>
        <taxon>Troglotrematidae</taxon>
        <taxon>Paragonimus</taxon>
    </lineage>
</organism>
<dbReference type="EMBL" id="JTDF01005722">
    <property type="protein sequence ID" value="KAF8566027.1"/>
    <property type="molecule type" value="Genomic_DNA"/>
</dbReference>
<dbReference type="GO" id="GO:0016020">
    <property type="term" value="C:membrane"/>
    <property type="evidence" value="ECO:0007669"/>
    <property type="project" value="UniProtKB-SubCell"/>
</dbReference>
<reference evidence="7 8" key="1">
    <citation type="submission" date="2019-07" db="EMBL/GenBank/DDBJ databases">
        <title>Annotation for the trematode Paragonimus westermani.</title>
        <authorList>
            <person name="Choi Y.-J."/>
        </authorList>
    </citation>
    <scope>NUCLEOTIDE SEQUENCE [LARGE SCALE GENOMIC DNA]</scope>
    <source>
        <strain evidence="7">180907_Pwestermani</strain>
    </source>
</reference>
<feature type="transmembrane region" description="Helical" evidence="5">
    <location>
        <begin position="26"/>
        <end position="48"/>
    </location>
</feature>
<comment type="caution">
    <text evidence="7">The sequence shown here is derived from an EMBL/GenBank/DDBJ whole genome shotgun (WGS) entry which is preliminary data.</text>
</comment>
<dbReference type="InterPro" id="IPR000276">
    <property type="entry name" value="GPCR_Rhodpsn"/>
</dbReference>
<name>A0A8T0DGY3_9TREM</name>
<dbReference type="SUPFAM" id="SSF81321">
    <property type="entry name" value="Family A G protein-coupled receptor-like"/>
    <property type="match status" value="1"/>
</dbReference>
<sequence length="449" mass="50629">MNATQSTVYYNLESTEATDSTLLKQLLIIGSVHIPIATCVVGLILNFINVGVFVHPAFTAPAYIMMRFLSLADAITLGLRIPQGSLAYSELTGQSTDMTLYLYVYIIYVETPVTNMSESVSAWLTVALAIERYVSMKYWYLANRHFQPANVKRLVLTICLFAVVVNIPFFFHQHITIYRINGVLQLNSSYTAFSASPYYATCSWLRFALVQIIPFCFLCVSNCLLLLLVTQHNQKLTQNESNKTANQKRDHIDSREDESYNAISCVNDASVRRNNTPNSAVNKLVTSNPKLVHLQDQTVMVQNEGQIATNNRTASLLPRQVNQRYSLSTSVITLNAPSNRHQRRRAAQTKLTILLIAIIVLFLVGQVPQSLAYLPVFTTLGICDVVSMEHCLVYKLYRMITMNLAQIAFAANFFVYLFLNRDFRATLKQMTLVAGRFMVTVCTCSRSVR</sequence>
<evidence type="ECO:0000256" key="5">
    <source>
        <dbReference type="SAM" id="Phobius"/>
    </source>
</evidence>
<dbReference type="InterPro" id="IPR052954">
    <property type="entry name" value="GPCR-Ligand_Int"/>
</dbReference>
<keyword evidence="3 5" id="KW-1133">Transmembrane helix</keyword>
<evidence type="ECO:0000259" key="6">
    <source>
        <dbReference type="PROSITE" id="PS50262"/>
    </source>
</evidence>
<evidence type="ECO:0000256" key="1">
    <source>
        <dbReference type="ARBA" id="ARBA00004370"/>
    </source>
</evidence>
<evidence type="ECO:0000313" key="8">
    <source>
        <dbReference type="Proteomes" id="UP000699462"/>
    </source>
</evidence>
<dbReference type="Pfam" id="PF00001">
    <property type="entry name" value="7tm_1"/>
    <property type="match status" value="1"/>
</dbReference>
<feature type="transmembrane region" description="Helical" evidence="5">
    <location>
        <begin position="396"/>
        <end position="419"/>
    </location>
</feature>
<keyword evidence="2 5" id="KW-0812">Transmembrane</keyword>
<dbReference type="InterPro" id="IPR017452">
    <property type="entry name" value="GPCR_Rhodpsn_7TM"/>
</dbReference>
<dbReference type="Gene3D" id="1.20.1070.10">
    <property type="entry name" value="Rhodopsin 7-helix transmembrane proteins"/>
    <property type="match status" value="2"/>
</dbReference>
<feature type="domain" description="G-protein coupled receptors family 1 profile" evidence="6">
    <location>
        <begin position="45"/>
        <end position="416"/>
    </location>
</feature>
<feature type="transmembrane region" description="Helical" evidence="5">
    <location>
        <begin position="204"/>
        <end position="229"/>
    </location>
</feature>
<evidence type="ECO:0000313" key="7">
    <source>
        <dbReference type="EMBL" id="KAF8566027.1"/>
    </source>
</evidence>
<feature type="transmembrane region" description="Helical" evidence="5">
    <location>
        <begin position="60"/>
        <end position="79"/>
    </location>
</feature>
<dbReference type="Proteomes" id="UP000699462">
    <property type="component" value="Unassembled WGS sequence"/>
</dbReference>
<dbReference type="GO" id="GO:0004930">
    <property type="term" value="F:G protein-coupled receptor activity"/>
    <property type="evidence" value="ECO:0007669"/>
    <property type="project" value="InterPro"/>
</dbReference>
<protein>
    <recommendedName>
        <fullName evidence="6">G-protein coupled receptors family 1 profile domain-containing protein</fullName>
    </recommendedName>
</protein>
<dbReference type="AlphaFoldDB" id="A0A8T0DGY3"/>
<dbReference type="OrthoDB" id="10011262at2759"/>
<feature type="transmembrane region" description="Helical" evidence="5">
    <location>
        <begin position="351"/>
        <end position="376"/>
    </location>
</feature>
<dbReference type="PROSITE" id="PS50262">
    <property type="entry name" value="G_PROTEIN_RECEP_F1_2"/>
    <property type="match status" value="1"/>
</dbReference>
<gene>
    <name evidence="7" type="ORF">P879_02194</name>
</gene>
<comment type="subcellular location">
    <subcellularLocation>
        <location evidence="1">Membrane</location>
    </subcellularLocation>
</comment>